<gene>
    <name evidence="2" type="ORF">DBRI00130_LOCUS17406</name>
    <name evidence="3" type="ORF">DBRI00130_LOCUS17411</name>
</gene>
<dbReference type="EMBL" id="HBNS01021991">
    <property type="protein sequence ID" value="CAE4612034.1"/>
    <property type="molecule type" value="Transcribed_RNA"/>
</dbReference>
<feature type="signal peptide" evidence="1">
    <location>
        <begin position="1"/>
        <end position="26"/>
    </location>
</feature>
<keyword evidence="1" id="KW-0732">Signal</keyword>
<evidence type="ECO:0000313" key="3">
    <source>
        <dbReference type="EMBL" id="CAE4612041.1"/>
    </source>
</evidence>
<dbReference type="AlphaFoldDB" id="A0A6V2G5K8"/>
<sequence>MMMSQLKDRLLPIILWLLRILLLAQIQTMSRMVSIPPPPPPSQVTLIPIVHLLKQQNDRTNNSSFPKKSFQPIIHKQFPSKVNIKKAKLLFTSSSSSLLSTALNVNDPFTNIPILEDSTTTTSTKPSRKMLMMIQKKL</sequence>
<name>A0A6V2G5K8_9STRA</name>
<organism evidence="3">
    <name type="scientific">Ditylum brightwellii</name>
    <dbReference type="NCBI Taxonomy" id="49249"/>
    <lineage>
        <taxon>Eukaryota</taxon>
        <taxon>Sar</taxon>
        <taxon>Stramenopiles</taxon>
        <taxon>Ochrophyta</taxon>
        <taxon>Bacillariophyta</taxon>
        <taxon>Mediophyceae</taxon>
        <taxon>Lithodesmiophycidae</taxon>
        <taxon>Lithodesmiales</taxon>
        <taxon>Lithodesmiaceae</taxon>
        <taxon>Ditylum</taxon>
    </lineage>
</organism>
<reference evidence="3" key="1">
    <citation type="submission" date="2021-01" db="EMBL/GenBank/DDBJ databases">
        <authorList>
            <person name="Corre E."/>
            <person name="Pelletier E."/>
            <person name="Niang G."/>
            <person name="Scheremetjew M."/>
            <person name="Finn R."/>
            <person name="Kale V."/>
            <person name="Holt S."/>
            <person name="Cochrane G."/>
            <person name="Meng A."/>
            <person name="Brown T."/>
            <person name="Cohen L."/>
        </authorList>
    </citation>
    <scope>NUCLEOTIDE SEQUENCE</scope>
    <source>
        <strain evidence="3">GSO104</strain>
    </source>
</reference>
<accession>A0A6V2G5K8</accession>
<proteinExistence type="predicted"/>
<evidence type="ECO:0000256" key="1">
    <source>
        <dbReference type="SAM" id="SignalP"/>
    </source>
</evidence>
<feature type="chain" id="PRO_5036192614" evidence="1">
    <location>
        <begin position="27"/>
        <end position="138"/>
    </location>
</feature>
<evidence type="ECO:0000313" key="2">
    <source>
        <dbReference type="EMBL" id="CAE4612034.1"/>
    </source>
</evidence>
<dbReference type="EMBL" id="HBNS01021996">
    <property type="protein sequence ID" value="CAE4612041.1"/>
    <property type="molecule type" value="Transcribed_RNA"/>
</dbReference>
<protein>
    <submittedName>
        <fullName evidence="3">Uncharacterized protein</fullName>
    </submittedName>
</protein>